<proteinExistence type="predicted"/>
<dbReference type="Proteomes" id="UP001174909">
    <property type="component" value="Unassembled WGS sequence"/>
</dbReference>
<reference evidence="1" key="1">
    <citation type="submission" date="2023-03" db="EMBL/GenBank/DDBJ databases">
        <authorList>
            <person name="Steffen K."/>
            <person name="Cardenas P."/>
        </authorList>
    </citation>
    <scope>NUCLEOTIDE SEQUENCE</scope>
</reference>
<name>A0AA35SLQ3_GEOBA</name>
<protein>
    <submittedName>
        <fullName evidence="1">Uncharacterized protein</fullName>
    </submittedName>
</protein>
<gene>
    <name evidence="1" type="ORF">GBAR_LOCUS18008</name>
</gene>
<evidence type="ECO:0000313" key="1">
    <source>
        <dbReference type="EMBL" id="CAI8031774.1"/>
    </source>
</evidence>
<evidence type="ECO:0000313" key="2">
    <source>
        <dbReference type="Proteomes" id="UP001174909"/>
    </source>
</evidence>
<dbReference type="EMBL" id="CASHTH010002562">
    <property type="protein sequence ID" value="CAI8031774.1"/>
    <property type="molecule type" value="Genomic_DNA"/>
</dbReference>
<organism evidence="1 2">
    <name type="scientific">Geodia barretti</name>
    <name type="common">Barrett's horny sponge</name>
    <dbReference type="NCBI Taxonomy" id="519541"/>
    <lineage>
        <taxon>Eukaryota</taxon>
        <taxon>Metazoa</taxon>
        <taxon>Porifera</taxon>
        <taxon>Demospongiae</taxon>
        <taxon>Heteroscleromorpha</taxon>
        <taxon>Tetractinellida</taxon>
        <taxon>Astrophorina</taxon>
        <taxon>Geodiidae</taxon>
        <taxon>Geodia</taxon>
    </lineage>
</organism>
<dbReference type="AlphaFoldDB" id="A0AA35SLQ3"/>
<keyword evidence="2" id="KW-1185">Reference proteome</keyword>
<comment type="caution">
    <text evidence="1">The sequence shown here is derived from an EMBL/GenBank/DDBJ whole genome shotgun (WGS) entry which is preliminary data.</text>
</comment>
<accession>A0AA35SLQ3</accession>
<sequence length="212" mass="22734">MGDGNRQEIFMMMRYPVSMGALSEPELDHMFGVIRKDSVMMDKDCTFGASVTACSNPASGNSSPTAFSAPTTRVSTLVSKFEGTTKPNGATSADVRASVNSYQRFSPLSSRSDSLSSNSVSSTEVTKGFYCKSAPAYSATGSDKLNPTIVVEMFTSWVLGDDDGFVNAACYCISSAIQDRILSQRSLNFSIHFLISTPATVYTYPPCCSNDS</sequence>